<keyword evidence="3" id="KW-0731">Sigma factor</keyword>
<dbReference type="SUPFAM" id="SSF88946">
    <property type="entry name" value="Sigma2 domain of RNA polymerase sigma factors"/>
    <property type="match status" value="1"/>
</dbReference>
<name>A0A9D2DSV3_9FIRM</name>
<evidence type="ECO:0000256" key="2">
    <source>
        <dbReference type="ARBA" id="ARBA00023015"/>
    </source>
</evidence>
<reference evidence="6" key="1">
    <citation type="journal article" date="2021" name="PeerJ">
        <title>Extensive microbial diversity within the chicken gut microbiome revealed by metagenomics and culture.</title>
        <authorList>
            <person name="Gilroy R."/>
            <person name="Ravi A."/>
            <person name="Getino M."/>
            <person name="Pursley I."/>
            <person name="Horton D.L."/>
            <person name="Alikhan N.F."/>
            <person name="Baker D."/>
            <person name="Gharbi K."/>
            <person name="Hall N."/>
            <person name="Watson M."/>
            <person name="Adriaenssens E.M."/>
            <person name="Foster-Nyarko E."/>
            <person name="Jarju S."/>
            <person name="Secka A."/>
            <person name="Antonio M."/>
            <person name="Oren A."/>
            <person name="Chaudhuri R.R."/>
            <person name="La Ragione R."/>
            <person name="Hildebrand F."/>
            <person name="Pallen M.J."/>
        </authorList>
    </citation>
    <scope>NUCLEOTIDE SEQUENCE</scope>
    <source>
        <strain evidence="6">14324</strain>
    </source>
</reference>
<organism evidence="6 7">
    <name type="scientific">Candidatus Blautia faecigallinarum</name>
    <dbReference type="NCBI Taxonomy" id="2838488"/>
    <lineage>
        <taxon>Bacteria</taxon>
        <taxon>Bacillati</taxon>
        <taxon>Bacillota</taxon>
        <taxon>Clostridia</taxon>
        <taxon>Lachnospirales</taxon>
        <taxon>Lachnospiraceae</taxon>
        <taxon>Blautia</taxon>
    </lineage>
</organism>
<sequence>MKNTEEFKRIFEKYKRYSVKIIFRTVKDKALADDISQEVMLKLFQMGDRLDTSDEKKIRSLVGIISKHKIQDYFRKKHVKWEKFTLDEGREQDEERLAGGADPLDVILRSEKKKYELLILERLREKNPENYDILMQVKYYGRTPASVAEEYGISVNTLNNRILRTRRWLKKELSKHYGL</sequence>
<proteinExistence type="inferred from homology"/>
<dbReference type="AlphaFoldDB" id="A0A9D2DSV3"/>
<feature type="domain" description="RNA polymerase sigma-70 region 2" evidence="5">
    <location>
        <begin position="11"/>
        <end position="77"/>
    </location>
</feature>
<dbReference type="GO" id="GO:0016987">
    <property type="term" value="F:sigma factor activity"/>
    <property type="evidence" value="ECO:0007669"/>
    <property type="project" value="UniProtKB-KW"/>
</dbReference>
<comment type="caution">
    <text evidence="6">The sequence shown here is derived from an EMBL/GenBank/DDBJ whole genome shotgun (WGS) entry which is preliminary data.</text>
</comment>
<evidence type="ECO:0000256" key="4">
    <source>
        <dbReference type="ARBA" id="ARBA00023163"/>
    </source>
</evidence>
<dbReference type="Pfam" id="PF04542">
    <property type="entry name" value="Sigma70_r2"/>
    <property type="match status" value="1"/>
</dbReference>
<evidence type="ECO:0000259" key="5">
    <source>
        <dbReference type="Pfam" id="PF04542"/>
    </source>
</evidence>
<reference evidence="6" key="2">
    <citation type="submission" date="2021-04" db="EMBL/GenBank/DDBJ databases">
        <authorList>
            <person name="Gilroy R."/>
        </authorList>
    </citation>
    <scope>NUCLEOTIDE SEQUENCE</scope>
    <source>
        <strain evidence="6">14324</strain>
    </source>
</reference>
<accession>A0A9D2DSV3</accession>
<dbReference type="InterPro" id="IPR039425">
    <property type="entry name" value="RNA_pol_sigma-70-like"/>
</dbReference>
<keyword evidence="2" id="KW-0805">Transcription regulation</keyword>
<evidence type="ECO:0000256" key="1">
    <source>
        <dbReference type="ARBA" id="ARBA00010641"/>
    </source>
</evidence>
<evidence type="ECO:0000313" key="7">
    <source>
        <dbReference type="Proteomes" id="UP000824041"/>
    </source>
</evidence>
<dbReference type="GO" id="GO:0006352">
    <property type="term" value="P:DNA-templated transcription initiation"/>
    <property type="evidence" value="ECO:0007669"/>
    <property type="project" value="InterPro"/>
</dbReference>
<dbReference type="InterPro" id="IPR013325">
    <property type="entry name" value="RNA_pol_sigma_r2"/>
</dbReference>
<protein>
    <submittedName>
        <fullName evidence="6">Sigma-70 family RNA polymerase sigma factor</fullName>
    </submittedName>
</protein>
<evidence type="ECO:0000256" key="3">
    <source>
        <dbReference type="ARBA" id="ARBA00023082"/>
    </source>
</evidence>
<dbReference type="InterPro" id="IPR013324">
    <property type="entry name" value="RNA_pol_sigma_r3/r4-like"/>
</dbReference>
<dbReference type="Gene3D" id="1.10.1740.10">
    <property type="match status" value="1"/>
</dbReference>
<dbReference type="InterPro" id="IPR014284">
    <property type="entry name" value="RNA_pol_sigma-70_dom"/>
</dbReference>
<gene>
    <name evidence="6" type="ORF">IAA21_06835</name>
</gene>
<evidence type="ECO:0000313" key="6">
    <source>
        <dbReference type="EMBL" id="HIZ22496.1"/>
    </source>
</evidence>
<dbReference type="InterPro" id="IPR007627">
    <property type="entry name" value="RNA_pol_sigma70_r2"/>
</dbReference>
<comment type="similarity">
    <text evidence="1">Belongs to the sigma-70 factor family. ECF subfamily.</text>
</comment>
<dbReference type="SUPFAM" id="SSF88659">
    <property type="entry name" value="Sigma3 and sigma4 domains of RNA polymerase sigma factors"/>
    <property type="match status" value="1"/>
</dbReference>
<dbReference type="Proteomes" id="UP000824041">
    <property type="component" value="Unassembled WGS sequence"/>
</dbReference>
<keyword evidence="4" id="KW-0804">Transcription</keyword>
<dbReference type="NCBIfam" id="TIGR02937">
    <property type="entry name" value="sigma70-ECF"/>
    <property type="match status" value="1"/>
</dbReference>
<dbReference type="Gene3D" id="1.10.10.10">
    <property type="entry name" value="Winged helix-like DNA-binding domain superfamily/Winged helix DNA-binding domain"/>
    <property type="match status" value="1"/>
</dbReference>
<dbReference type="PANTHER" id="PTHR43133">
    <property type="entry name" value="RNA POLYMERASE ECF-TYPE SIGMA FACTO"/>
    <property type="match status" value="1"/>
</dbReference>
<dbReference type="EMBL" id="DXBU01000091">
    <property type="protein sequence ID" value="HIZ22496.1"/>
    <property type="molecule type" value="Genomic_DNA"/>
</dbReference>
<dbReference type="PANTHER" id="PTHR43133:SF46">
    <property type="entry name" value="RNA POLYMERASE SIGMA-70 FACTOR ECF SUBFAMILY"/>
    <property type="match status" value="1"/>
</dbReference>
<dbReference type="InterPro" id="IPR036388">
    <property type="entry name" value="WH-like_DNA-bd_sf"/>
</dbReference>